<accession>K1XHJ3</accession>
<evidence type="ECO:0000313" key="1">
    <source>
        <dbReference type="EMBL" id="EKD24706.1"/>
    </source>
</evidence>
<sequence length="494" mass="59949">MREALPSWFLKDIFLWVSANSWIPLPKWFDRHIDTFSQYAEQLPLSFTSKQLTRHIENNIREIISQEGDHKCFYKNIKQDLLTALGSYTKSYLDFNWDKAKQFRGRINTFLEWRIPWGITISDIKNFTTEQEPTYWMKLYGSLYQKHWEQRPEYIKNYIGDEKAELYPIIRKIDLESEDIKKRFRPFLLESIKLWETTLTPSLLREKMNAEYAWIKRHCRDENNKLDRSIFMDKCIDEDLVEQINFEQIRVNFEPKDIKVNFRSLLSEMVKKWEDTITPTFIKGKMNSEYFRIKRHHKDTEGRIDRPTVANKYIGKVFLTQIKFEYVKRGLEYEDMKIRLRPFFLERIALWKNIITPSMISDNMNNEYAWIRKNCRHDDKIDRLTVLCKCIDEDILLQIKFHHRSEAFLNKNDISIQKRPNDISDMNHGKWWTNDFDNPETVLIEKEERILLEKWISQLPPYLQEVIGKFRNEEEVDQNLLKEAIRQMKIQLKQ</sequence>
<dbReference type="EMBL" id="AMFJ01036174">
    <property type="protein sequence ID" value="EKD24706.1"/>
    <property type="molecule type" value="Genomic_DNA"/>
</dbReference>
<dbReference type="AlphaFoldDB" id="K1XHJ3"/>
<comment type="caution">
    <text evidence="1">The sequence shown here is derived from an EMBL/GenBank/DDBJ whole genome shotgun (WGS) entry which is preliminary data.</text>
</comment>
<protein>
    <submittedName>
        <fullName evidence="1">Uncharacterized protein</fullName>
    </submittedName>
</protein>
<organism evidence="1">
    <name type="scientific">uncultured bacterium</name>
    <name type="common">gcode 4</name>
    <dbReference type="NCBI Taxonomy" id="1234023"/>
    <lineage>
        <taxon>Bacteria</taxon>
        <taxon>environmental samples</taxon>
    </lineage>
</organism>
<name>K1XHJ3_9BACT</name>
<gene>
    <name evidence="1" type="ORF">ACD_80C00167G0004</name>
</gene>
<proteinExistence type="predicted"/>
<reference evidence="1" key="1">
    <citation type="journal article" date="2012" name="Science">
        <title>Fermentation, hydrogen, and sulfur metabolism in multiple uncultivated bacterial phyla.</title>
        <authorList>
            <person name="Wrighton K.C."/>
            <person name="Thomas B.C."/>
            <person name="Sharon I."/>
            <person name="Miller C.S."/>
            <person name="Castelle C.J."/>
            <person name="VerBerkmoes N.C."/>
            <person name="Wilkins M.J."/>
            <person name="Hettich R.L."/>
            <person name="Lipton M.S."/>
            <person name="Williams K.H."/>
            <person name="Long P.E."/>
            <person name="Banfield J.F."/>
        </authorList>
    </citation>
    <scope>NUCLEOTIDE SEQUENCE [LARGE SCALE GENOMIC DNA]</scope>
</reference>